<dbReference type="SMART" id="SM00387">
    <property type="entry name" value="HATPase_c"/>
    <property type="match status" value="1"/>
</dbReference>
<keyword evidence="12" id="KW-1133">Transmembrane helix</keyword>
<protein>
    <recommendedName>
        <fullName evidence="3">histidine kinase</fullName>
        <ecNumber evidence="3">2.7.13.3</ecNumber>
    </recommendedName>
</protein>
<proteinExistence type="predicted"/>
<dbReference type="InterPro" id="IPR036890">
    <property type="entry name" value="HATPase_C_sf"/>
</dbReference>
<feature type="transmembrane region" description="Helical" evidence="12">
    <location>
        <begin position="172"/>
        <end position="194"/>
    </location>
</feature>
<name>A0ABT9VTH9_9BACI</name>
<evidence type="ECO:0000313" key="16">
    <source>
        <dbReference type="Proteomes" id="UP001235840"/>
    </source>
</evidence>
<keyword evidence="12" id="KW-0812">Transmembrane</keyword>
<feature type="domain" description="Histidine kinase" evidence="13">
    <location>
        <begin position="259"/>
        <end position="476"/>
    </location>
</feature>
<dbReference type="PROSITE" id="PS50109">
    <property type="entry name" value="HIS_KIN"/>
    <property type="match status" value="1"/>
</dbReference>
<evidence type="ECO:0000256" key="4">
    <source>
        <dbReference type="ARBA" id="ARBA00022475"/>
    </source>
</evidence>
<evidence type="ECO:0000259" key="14">
    <source>
        <dbReference type="PROSITE" id="PS50885"/>
    </source>
</evidence>
<dbReference type="Pfam" id="PF02518">
    <property type="entry name" value="HATPase_c"/>
    <property type="match status" value="1"/>
</dbReference>
<accession>A0ABT9VTH9</accession>
<evidence type="ECO:0000256" key="11">
    <source>
        <dbReference type="ARBA" id="ARBA00023136"/>
    </source>
</evidence>
<comment type="caution">
    <text evidence="15">The sequence shown here is derived from an EMBL/GenBank/DDBJ whole genome shotgun (WGS) entry which is preliminary data.</text>
</comment>
<dbReference type="Pfam" id="PF00672">
    <property type="entry name" value="HAMP"/>
    <property type="match status" value="1"/>
</dbReference>
<dbReference type="Gene3D" id="1.10.287.130">
    <property type="match status" value="1"/>
</dbReference>
<dbReference type="SUPFAM" id="SSF158472">
    <property type="entry name" value="HAMP domain-like"/>
    <property type="match status" value="1"/>
</dbReference>
<sequence>MIFGIGKSLFRRLILSFMVTVLIGLGIVGIIISYLVKGYIFESTQEEMLRKAKIVNLSIQDMSINAAETEQFLLFLDQSFNSRIWVFDRDGKIISTSTRDEVTIGKSVATSIVGRVLRGENVVSRLSFEGLNEPMLSVVVPWGKEDVVYGGIVLHSPVVGINKTVMKIRETVILTSVFGIILSTAMVSFLSWSISRPLREIDRTASKISVGNYSERINIDSEDEIGDLANTINTMAEKLEKIDYERNKLDQMRNDFLANVSHELRTPLTAMQGFLEALQDGLVEKEESRKKYYDVMYKETLHMSRLVEDIFDLIKLEHNEISLDRSPVHIGSILNKVAFKFKQQADEKGLEINVRADDTLESVYADRDRLEQIVANLVKNALKFTEHGGVTLEAYSDNDKMKLVISDTGIGVSKDDQELIWERFFKVDRGRSKENKGTGLGLAIVKELVDMHQGTIKMESQLGEGTTFTLWLPLFTPKDKNTSTIKSRS</sequence>
<dbReference type="SMART" id="SM00304">
    <property type="entry name" value="HAMP"/>
    <property type="match status" value="1"/>
</dbReference>
<evidence type="ECO:0000256" key="10">
    <source>
        <dbReference type="ARBA" id="ARBA00023012"/>
    </source>
</evidence>
<dbReference type="InterPro" id="IPR004358">
    <property type="entry name" value="Sig_transdc_His_kin-like_C"/>
</dbReference>
<evidence type="ECO:0000256" key="7">
    <source>
        <dbReference type="ARBA" id="ARBA00022741"/>
    </source>
</evidence>
<evidence type="ECO:0000256" key="1">
    <source>
        <dbReference type="ARBA" id="ARBA00000085"/>
    </source>
</evidence>
<dbReference type="EMBL" id="JAUSTY010000001">
    <property type="protein sequence ID" value="MDQ0164195.1"/>
    <property type="molecule type" value="Genomic_DNA"/>
</dbReference>
<dbReference type="Pfam" id="PF00512">
    <property type="entry name" value="HisKA"/>
    <property type="match status" value="1"/>
</dbReference>
<evidence type="ECO:0000259" key="13">
    <source>
        <dbReference type="PROSITE" id="PS50109"/>
    </source>
</evidence>
<evidence type="ECO:0000256" key="8">
    <source>
        <dbReference type="ARBA" id="ARBA00022777"/>
    </source>
</evidence>
<keyword evidence="16" id="KW-1185">Reference proteome</keyword>
<dbReference type="RefSeq" id="WP_307389439.1">
    <property type="nucleotide sequence ID" value="NZ_BAAADK010000009.1"/>
</dbReference>
<keyword evidence="5" id="KW-0597">Phosphoprotein</keyword>
<dbReference type="Gene3D" id="1.10.8.500">
    <property type="entry name" value="HAMP domain in histidine kinase"/>
    <property type="match status" value="1"/>
</dbReference>
<comment type="subcellular location">
    <subcellularLocation>
        <location evidence="2">Cell membrane</location>
        <topology evidence="2">Multi-pass membrane protein</topology>
    </subcellularLocation>
</comment>
<dbReference type="GO" id="GO:0016301">
    <property type="term" value="F:kinase activity"/>
    <property type="evidence" value="ECO:0007669"/>
    <property type="project" value="UniProtKB-KW"/>
</dbReference>
<dbReference type="PANTHER" id="PTHR43711">
    <property type="entry name" value="TWO-COMPONENT HISTIDINE KINASE"/>
    <property type="match status" value="1"/>
</dbReference>
<keyword evidence="9" id="KW-0067">ATP-binding</keyword>
<dbReference type="CDD" id="cd06225">
    <property type="entry name" value="HAMP"/>
    <property type="match status" value="1"/>
</dbReference>
<feature type="transmembrane region" description="Helical" evidence="12">
    <location>
        <begin position="13"/>
        <end position="36"/>
    </location>
</feature>
<dbReference type="Proteomes" id="UP001235840">
    <property type="component" value="Unassembled WGS sequence"/>
</dbReference>
<keyword evidence="11 12" id="KW-0472">Membrane</keyword>
<dbReference type="InterPro" id="IPR005467">
    <property type="entry name" value="His_kinase_dom"/>
</dbReference>
<dbReference type="PANTHER" id="PTHR43711:SF1">
    <property type="entry name" value="HISTIDINE KINASE 1"/>
    <property type="match status" value="1"/>
</dbReference>
<keyword evidence="8 15" id="KW-0418">Kinase</keyword>
<evidence type="ECO:0000313" key="15">
    <source>
        <dbReference type="EMBL" id="MDQ0164195.1"/>
    </source>
</evidence>
<dbReference type="PRINTS" id="PR00344">
    <property type="entry name" value="BCTRLSENSOR"/>
</dbReference>
<evidence type="ECO:0000256" key="12">
    <source>
        <dbReference type="SAM" id="Phobius"/>
    </source>
</evidence>
<evidence type="ECO:0000256" key="9">
    <source>
        <dbReference type="ARBA" id="ARBA00022840"/>
    </source>
</evidence>
<dbReference type="InterPro" id="IPR003594">
    <property type="entry name" value="HATPase_dom"/>
</dbReference>
<evidence type="ECO:0000256" key="2">
    <source>
        <dbReference type="ARBA" id="ARBA00004651"/>
    </source>
</evidence>
<keyword evidence="7" id="KW-0547">Nucleotide-binding</keyword>
<gene>
    <name evidence="15" type="ORF">J2S11_000094</name>
</gene>
<dbReference type="EC" id="2.7.13.3" evidence="3"/>
<evidence type="ECO:0000256" key="5">
    <source>
        <dbReference type="ARBA" id="ARBA00022553"/>
    </source>
</evidence>
<evidence type="ECO:0000256" key="3">
    <source>
        <dbReference type="ARBA" id="ARBA00012438"/>
    </source>
</evidence>
<dbReference type="InterPro" id="IPR003660">
    <property type="entry name" value="HAMP_dom"/>
</dbReference>
<organism evidence="15 16">
    <name type="scientific">Caldalkalibacillus horti</name>
    <dbReference type="NCBI Taxonomy" id="77523"/>
    <lineage>
        <taxon>Bacteria</taxon>
        <taxon>Bacillati</taxon>
        <taxon>Bacillota</taxon>
        <taxon>Bacilli</taxon>
        <taxon>Bacillales</taxon>
        <taxon>Bacillaceae</taxon>
        <taxon>Caldalkalibacillus</taxon>
    </lineage>
</organism>
<dbReference type="CDD" id="cd16922">
    <property type="entry name" value="HATPase_EvgS-ArcB-TorS-like"/>
    <property type="match status" value="1"/>
</dbReference>
<dbReference type="Gene3D" id="3.30.565.10">
    <property type="entry name" value="Histidine kinase-like ATPase, C-terminal domain"/>
    <property type="match status" value="1"/>
</dbReference>
<dbReference type="InterPro" id="IPR036097">
    <property type="entry name" value="HisK_dim/P_sf"/>
</dbReference>
<reference evidence="15 16" key="1">
    <citation type="submission" date="2023-07" db="EMBL/GenBank/DDBJ databases">
        <title>Genomic Encyclopedia of Type Strains, Phase IV (KMG-IV): sequencing the most valuable type-strain genomes for metagenomic binning, comparative biology and taxonomic classification.</title>
        <authorList>
            <person name="Goeker M."/>
        </authorList>
    </citation>
    <scope>NUCLEOTIDE SEQUENCE [LARGE SCALE GENOMIC DNA]</scope>
    <source>
        <strain evidence="15 16">DSM 12751</strain>
    </source>
</reference>
<dbReference type="Gene3D" id="3.30.450.20">
    <property type="entry name" value="PAS domain"/>
    <property type="match status" value="1"/>
</dbReference>
<dbReference type="PROSITE" id="PS50885">
    <property type="entry name" value="HAMP"/>
    <property type="match status" value="1"/>
</dbReference>
<keyword evidence="6" id="KW-0808">Transferase</keyword>
<dbReference type="CDD" id="cd00082">
    <property type="entry name" value="HisKA"/>
    <property type="match status" value="1"/>
</dbReference>
<evidence type="ECO:0000256" key="6">
    <source>
        <dbReference type="ARBA" id="ARBA00022679"/>
    </source>
</evidence>
<dbReference type="InterPro" id="IPR003661">
    <property type="entry name" value="HisK_dim/P_dom"/>
</dbReference>
<keyword evidence="4" id="KW-1003">Cell membrane</keyword>
<dbReference type="SMART" id="SM00388">
    <property type="entry name" value="HisKA"/>
    <property type="match status" value="1"/>
</dbReference>
<dbReference type="InterPro" id="IPR050736">
    <property type="entry name" value="Sensor_HK_Regulatory"/>
</dbReference>
<keyword evidence="10" id="KW-0902">Two-component regulatory system</keyword>
<feature type="domain" description="HAMP" evidence="14">
    <location>
        <begin position="192"/>
        <end position="244"/>
    </location>
</feature>
<comment type="catalytic activity">
    <reaction evidence="1">
        <text>ATP + protein L-histidine = ADP + protein N-phospho-L-histidine.</text>
        <dbReference type="EC" id="2.7.13.3"/>
    </reaction>
</comment>
<dbReference type="SUPFAM" id="SSF47384">
    <property type="entry name" value="Homodimeric domain of signal transducing histidine kinase"/>
    <property type="match status" value="1"/>
</dbReference>
<dbReference type="SUPFAM" id="SSF55874">
    <property type="entry name" value="ATPase domain of HSP90 chaperone/DNA topoisomerase II/histidine kinase"/>
    <property type="match status" value="1"/>
</dbReference>